<evidence type="ECO:0000313" key="3">
    <source>
        <dbReference type="EMBL" id="KAJ9586818.1"/>
    </source>
</evidence>
<reference evidence="3" key="2">
    <citation type="submission" date="2023-05" db="EMBL/GenBank/DDBJ databases">
        <authorList>
            <person name="Fouks B."/>
        </authorList>
    </citation>
    <scope>NUCLEOTIDE SEQUENCE</scope>
    <source>
        <strain evidence="3">Stay&amp;Tobe</strain>
        <tissue evidence="3">Testes</tissue>
    </source>
</reference>
<comment type="caution">
    <text evidence="3">The sequence shown here is derived from an EMBL/GenBank/DDBJ whole genome shotgun (WGS) entry which is preliminary data.</text>
</comment>
<gene>
    <name evidence="3" type="ORF">L9F63_019604</name>
</gene>
<protein>
    <submittedName>
        <fullName evidence="3">Uncharacterized protein</fullName>
    </submittedName>
</protein>
<evidence type="ECO:0000256" key="1">
    <source>
        <dbReference type="SAM" id="Coils"/>
    </source>
</evidence>
<dbReference type="Proteomes" id="UP001233999">
    <property type="component" value="Unassembled WGS sequence"/>
</dbReference>
<sequence length="291" mass="34138">MVEKANSTFSQGDGAKHSEREVELWTELQSTRVLLNSAKTEIQQLKDENTKIMETVHQAAQEDDICKKYDAEIEAKHEQIQELNQQIQLLSKAIASSQVQNTLLETKLRELEAVVNKGGNESSTGEVEQIPQLKQKITKLEKELSEILEEKKQVIESLTEKQLEIEQREKVIRGQTRVLKVRDELIVLLNGKEQRHDEEISSLYSTLEERDKSIEMLSKEIRSKTHAVQELCSTLERKQIQVNRLEKRIKEYEQEHKREQSQRTRYEARIEEMERVLKETKYQGWHKMLFG</sequence>
<dbReference type="EMBL" id="JASPKZ010006837">
    <property type="protein sequence ID" value="KAJ9586818.1"/>
    <property type="molecule type" value="Genomic_DNA"/>
</dbReference>
<feature type="compositionally biased region" description="Polar residues" evidence="2">
    <location>
        <begin position="1"/>
        <end position="11"/>
    </location>
</feature>
<evidence type="ECO:0000313" key="4">
    <source>
        <dbReference type="Proteomes" id="UP001233999"/>
    </source>
</evidence>
<name>A0AAD7ZUA8_DIPPU</name>
<keyword evidence="4" id="KW-1185">Reference proteome</keyword>
<dbReference type="AlphaFoldDB" id="A0AAD7ZUA8"/>
<feature type="coiled-coil region" evidence="1">
    <location>
        <begin position="228"/>
        <end position="283"/>
    </location>
</feature>
<keyword evidence="1" id="KW-0175">Coiled coil</keyword>
<proteinExistence type="predicted"/>
<reference evidence="3" key="1">
    <citation type="journal article" date="2023" name="IScience">
        <title>Live-bearing cockroach genome reveals convergent evolutionary mechanisms linked to viviparity in insects and beyond.</title>
        <authorList>
            <person name="Fouks B."/>
            <person name="Harrison M.C."/>
            <person name="Mikhailova A.A."/>
            <person name="Marchal E."/>
            <person name="English S."/>
            <person name="Carruthers M."/>
            <person name="Jennings E.C."/>
            <person name="Chiamaka E.L."/>
            <person name="Frigard R.A."/>
            <person name="Pippel M."/>
            <person name="Attardo G.M."/>
            <person name="Benoit J.B."/>
            <person name="Bornberg-Bauer E."/>
            <person name="Tobe S.S."/>
        </authorList>
    </citation>
    <scope>NUCLEOTIDE SEQUENCE</scope>
    <source>
        <strain evidence="3">Stay&amp;Tobe</strain>
    </source>
</reference>
<accession>A0AAD7ZUA8</accession>
<feature type="region of interest" description="Disordered" evidence="2">
    <location>
        <begin position="1"/>
        <end position="21"/>
    </location>
</feature>
<feature type="coiled-coil region" evidence="1">
    <location>
        <begin position="28"/>
        <end position="100"/>
    </location>
</feature>
<organism evidence="3 4">
    <name type="scientific">Diploptera punctata</name>
    <name type="common">Pacific beetle cockroach</name>
    <dbReference type="NCBI Taxonomy" id="6984"/>
    <lineage>
        <taxon>Eukaryota</taxon>
        <taxon>Metazoa</taxon>
        <taxon>Ecdysozoa</taxon>
        <taxon>Arthropoda</taxon>
        <taxon>Hexapoda</taxon>
        <taxon>Insecta</taxon>
        <taxon>Pterygota</taxon>
        <taxon>Neoptera</taxon>
        <taxon>Polyneoptera</taxon>
        <taxon>Dictyoptera</taxon>
        <taxon>Blattodea</taxon>
        <taxon>Blaberoidea</taxon>
        <taxon>Blaberidae</taxon>
        <taxon>Diplopterinae</taxon>
        <taxon>Diploptera</taxon>
    </lineage>
</organism>
<evidence type="ECO:0000256" key="2">
    <source>
        <dbReference type="SAM" id="MobiDB-lite"/>
    </source>
</evidence>
<feature type="coiled-coil region" evidence="1">
    <location>
        <begin position="130"/>
        <end position="168"/>
    </location>
</feature>